<evidence type="ECO:0000256" key="9">
    <source>
        <dbReference type="ARBA" id="ARBA00029908"/>
    </source>
</evidence>
<evidence type="ECO:0000256" key="5">
    <source>
        <dbReference type="ARBA" id="ARBA00022597"/>
    </source>
</evidence>
<keyword evidence="5 13" id="KW-0762">Sugar transport</keyword>
<evidence type="ECO:0000313" key="13">
    <source>
        <dbReference type="EMBL" id="MDO7881981.1"/>
    </source>
</evidence>
<dbReference type="Pfam" id="PF00359">
    <property type="entry name" value="PTS_EIIA_2"/>
    <property type="match status" value="1"/>
</dbReference>
<keyword evidence="14" id="KW-1185">Reference proteome</keyword>
<evidence type="ECO:0000259" key="12">
    <source>
        <dbReference type="PROSITE" id="PS51094"/>
    </source>
</evidence>
<evidence type="ECO:0000256" key="10">
    <source>
        <dbReference type="ARBA" id="ARBA00030956"/>
    </source>
</evidence>
<dbReference type="PANTHER" id="PTHR30181">
    <property type="entry name" value="MANNITOL PERMEASE IIC COMPONENT"/>
    <property type="match status" value="1"/>
</dbReference>
<dbReference type="InterPro" id="IPR016152">
    <property type="entry name" value="PTrfase/Anion_transptr"/>
</dbReference>
<evidence type="ECO:0000313" key="14">
    <source>
        <dbReference type="Proteomes" id="UP001241072"/>
    </source>
</evidence>
<dbReference type="SUPFAM" id="SSF55804">
    <property type="entry name" value="Phoshotransferase/anion transport protein"/>
    <property type="match status" value="1"/>
</dbReference>
<keyword evidence="8" id="KW-0418">Kinase</keyword>
<evidence type="ECO:0000256" key="4">
    <source>
        <dbReference type="ARBA" id="ARBA00022553"/>
    </source>
</evidence>
<evidence type="ECO:0000256" key="8">
    <source>
        <dbReference type="ARBA" id="ARBA00022777"/>
    </source>
</evidence>
<accession>A0ABT9BQC4</accession>
<dbReference type="PROSITE" id="PS00372">
    <property type="entry name" value="PTS_EIIA_TYPE_2_HIS"/>
    <property type="match status" value="1"/>
</dbReference>
<dbReference type="Gene3D" id="3.40.930.10">
    <property type="entry name" value="Mannitol-specific EII, Chain A"/>
    <property type="match status" value="1"/>
</dbReference>
<dbReference type="RefSeq" id="WP_305002369.1">
    <property type="nucleotide sequence ID" value="NZ_JAUQUB010000001.1"/>
</dbReference>
<dbReference type="InterPro" id="IPR050893">
    <property type="entry name" value="Sugar_PTS"/>
</dbReference>
<evidence type="ECO:0000256" key="3">
    <source>
        <dbReference type="ARBA" id="ARBA00022448"/>
    </source>
</evidence>
<keyword evidence="4" id="KW-0597">Phosphoprotein</keyword>
<protein>
    <recommendedName>
        <fullName evidence="2">Mannitol-specific phosphotransferase enzyme IIA component</fullName>
    </recommendedName>
    <alternativeName>
        <fullName evidence="10">EIIA</fullName>
    </alternativeName>
    <alternativeName>
        <fullName evidence="11">EIII</fullName>
    </alternativeName>
    <alternativeName>
        <fullName evidence="9">PTS system mannitol-specific EIIA component</fullName>
    </alternativeName>
</protein>
<dbReference type="PANTHER" id="PTHR30181:SF2">
    <property type="entry name" value="PTS SYSTEM MANNITOL-SPECIFIC EIICBA COMPONENT"/>
    <property type="match status" value="1"/>
</dbReference>
<proteinExistence type="predicted"/>
<keyword evidence="7" id="KW-0598">Phosphotransferase system</keyword>
<evidence type="ECO:0000256" key="2">
    <source>
        <dbReference type="ARBA" id="ARBA00014783"/>
    </source>
</evidence>
<sequence length="152" mass="15848">MSEETTPLTELLAEASIDLDASAASRDEAIRLAGAGLLAVGAIDESYVDAMIDRENSVSTFMGEGVAIPHGTLAAKDSVKSDALSLVRFPAGVDWDGNDVRIAFGIAAKGNGHIALLSQLATVLMDPEKAAALRAAETTEQVYALLESDEDE</sequence>
<dbReference type="InterPro" id="IPR002178">
    <property type="entry name" value="PTS_EIIA_type-2_dom"/>
</dbReference>
<keyword evidence="3" id="KW-0813">Transport</keyword>
<evidence type="ECO:0000256" key="1">
    <source>
        <dbReference type="ARBA" id="ARBA00002434"/>
    </source>
</evidence>
<feature type="domain" description="PTS EIIA type-2" evidence="12">
    <location>
        <begin position="10"/>
        <end position="149"/>
    </location>
</feature>
<dbReference type="Proteomes" id="UP001241072">
    <property type="component" value="Unassembled WGS sequence"/>
</dbReference>
<dbReference type="CDD" id="cd00211">
    <property type="entry name" value="PTS_IIA_fru"/>
    <property type="match status" value="1"/>
</dbReference>
<dbReference type="PROSITE" id="PS51094">
    <property type="entry name" value="PTS_EIIA_TYPE_2"/>
    <property type="match status" value="1"/>
</dbReference>
<evidence type="ECO:0000256" key="6">
    <source>
        <dbReference type="ARBA" id="ARBA00022679"/>
    </source>
</evidence>
<comment type="function">
    <text evidence="1">The phosphoenolpyruvate-dependent sugar phosphotransferase system (sugar PTS), a major carbohydrate active transport system, catalyzes the phosphorylation of incoming sugar substrates concomitantly with their translocation across the cell membrane. The enzyme II CmtAB PTS system is involved in D-mannitol transport.</text>
</comment>
<organism evidence="13 14">
    <name type="scientific">Antiquaquibacter soli</name>
    <dbReference type="NCBI Taxonomy" id="3064523"/>
    <lineage>
        <taxon>Bacteria</taxon>
        <taxon>Bacillati</taxon>
        <taxon>Actinomycetota</taxon>
        <taxon>Actinomycetes</taxon>
        <taxon>Micrococcales</taxon>
        <taxon>Microbacteriaceae</taxon>
        <taxon>Antiquaquibacter</taxon>
    </lineage>
</organism>
<gene>
    <name evidence="13" type="ORF">Q5716_07035</name>
</gene>
<evidence type="ECO:0000256" key="7">
    <source>
        <dbReference type="ARBA" id="ARBA00022683"/>
    </source>
</evidence>
<keyword evidence="6" id="KW-0808">Transferase</keyword>
<comment type="caution">
    <text evidence="13">The sequence shown here is derived from an EMBL/GenBank/DDBJ whole genome shotgun (WGS) entry which is preliminary data.</text>
</comment>
<reference evidence="13 14" key="1">
    <citation type="submission" date="2023-07" db="EMBL/GenBank/DDBJ databases">
        <title>Protaetiibacter sp. nov WY-16 isolated from soil.</title>
        <authorList>
            <person name="Liu B."/>
            <person name="Wan Y."/>
        </authorList>
    </citation>
    <scope>NUCLEOTIDE SEQUENCE [LARGE SCALE GENOMIC DNA]</scope>
    <source>
        <strain evidence="13 14">WY-16</strain>
    </source>
</reference>
<dbReference type="EMBL" id="JAUQUB010000001">
    <property type="protein sequence ID" value="MDO7881981.1"/>
    <property type="molecule type" value="Genomic_DNA"/>
</dbReference>
<name>A0ABT9BQC4_9MICO</name>
<evidence type="ECO:0000256" key="11">
    <source>
        <dbReference type="ARBA" id="ARBA00030962"/>
    </source>
</evidence>